<dbReference type="OrthoDB" id="2270193at2759"/>
<keyword evidence="1 4" id="KW-0479">Metal-binding</keyword>
<evidence type="ECO:0000256" key="5">
    <source>
        <dbReference type="SAM" id="MobiDB-lite"/>
    </source>
</evidence>
<reference evidence="7 8" key="1">
    <citation type="journal article" date="2018" name="Sci. Rep.">
        <title>Comparative genomics provides insights into the lifestyle and reveals functional heterogeneity of dark septate endophytic fungi.</title>
        <authorList>
            <person name="Knapp D.G."/>
            <person name="Nemeth J.B."/>
            <person name="Barry K."/>
            <person name="Hainaut M."/>
            <person name="Henrissat B."/>
            <person name="Johnson J."/>
            <person name="Kuo A."/>
            <person name="Lim J.H.P."/>
            <person name="Lipzen A."/>
            <person name="Nolan M."/>
            <person name="Ohm R.A."/>
            <person name="Tamas L."/>
            <person name="Grigoriev I.V."/>
            <person name="Spatafora J.W."/>
            <person name="Nagy L.G."/>
            <person name="Kovacs G.M."/>
        </authorList>
    </citation>
    <scope>NUCLEOTIDE SEQUENCE [LARGE SCALE GENOMIC DNA]</scope>
    <source>
        <strain evidence="7 8">DSE2036</strain>
    </source>
</reference>
<dbReference type="InterPro" id="IPR000571">
    <property type="entry name" value="Znf_CCCH"/>
</dbReference>
<dbReference type="Pfam" id="PF25542">
    <property type="entry name" value="zf-CCCH_12"/>
    <property type="match status" value="1"/>
</dbReference>
<evidence type="ECO:0000313" key="8">
    <source>
        <dbReference type="Proteomes" id="UP000244855"/>
    </source>
</evidence>
<evidence type="ECO:0000256" key="1">
    <source>
        <dbReference type="ARBA" id="ARBA00022723"/>
    </source>
</evidence>
<organism evidence="7 8">
    <name type="scientific">Periconia macrospinosa</name>
    <dbReference type="NCBI Taxonomy" id="97972"/>
    <lineage>
        <taxon>Eukaryota</taxon>
        <taxon>Fungi</taxon>
        <taxon>Dikarya</taxon>
        <taxon>Ascomycota</taxon>
        <taxon>Pezizomycotina</taxon>
        <taxon>Dothideomycetes</taxon>
        <taxon>Pleosporomycetidae</taxon>
        <taxon>Pleosporales</taxon>
        <taxon>Massarineae</taxon>
        <taxon>Periconiaceae</taxon>
        <taxon>Periconia</taxon>
    </lineage>
</organism>
<dbReference type="GO" id="GO:0008270">
    <property type="term" value="F:zinc ion binding"/>
    <property type="evidence" value="ECO:0007669"/>
    <property type="project" value="UniProtKB-KW"/>
</dbReference>
<gene>
    <name evidence="7" type="ORF">DM02DRAFT_610926</name>
</gene>
<dbReference type="STRING" id="97972.A0A2V1E720"/>
<evidence type="ECO:0000313" key="7">
    <source>
        <dbReference type="EMBL" id="PVI05055.1"/>
    </source>
</evidence>
<dbReference type="AlphaFoldDB" id="A0A2V1E720"/>
<dbReference type="PANTHER" id="PTHR37543:SF1">
    <property type="entry name" value="CCCH ZINC FINGER DNA BINDING PROTEIN (AFU_ORTHOLOGUE AFUA_5G12760)"/>
    <property type="match status" value="1"/>
</dbReference>
<name>A0A2V1E720_9PLEO</name>
<dbReference type="Proteomes" id="UP000244855">
    <property type="component" value="Unassembled WGS sequence"/>
</dbReference>
<feature type="region of interest" description="Disordered" evidence="5">
    <location>
        <begin position="255"/>
        <end position="276"/>
    </location>
</feature>
<dbReference type="EMBL" id="KZ805316">
    <property type="protein sequence ID" value="PVI05055.1"/>
    <property type="molecule type" value="Genomic_DNA"/>
</dbReference>
<dbReference type="InterPro" id="IPR057683">
    <property type="entry name" value="DUF7923"/>
</dbReference>
<feature type="domain" description="C3H1-type" evidence="6">
    <location>
        <begin position="416"/>
        <end position="444"/>
    </location>
</feature>
<evidence type="ECO:0000256" key="2">
    <source>
        <dbReference type="ARBA" id="ARBA00022771"/>
    </source>
</evidence>
<keyword evidence="8" id="KW-1185">Reference proteome</keyword>
<dbReference type="PANTHER" id="PTHR37543">
    <property type="entry name" value="CCCH ZINC FINGER DNA BINDING PROTEIN (AFU_ORTHOLOGUE AFUA_5G12760)"/>
    <property type="match status" value="1"/>
</dbReference>
<feature type="domain" description="C3H1-type" evidence="6">
    <location>
        <begin position="326"/>
        <end position="353"/>
    </location>
</feature>
<feature type="zinc finger region" description="C3H1-type" evidence="4">
    <location>
        <begin position="326"/>
        <end position="353"/>
    </location>
</feature>
<dbReference type="SUPFAM" id="SSF90229">
    <property type="entry name" value="CCCH zinc finger"/>
    <property type="match status" value="2"/>
</dbReference>
<dbReference type="Pfam" id="PF25540">
    <property type="entry name" value="DUF7923"/>
    <property type="match status" value="1"/>
</dbReference>
<proteinExistence type="predicted"/>
<dbReference type="InterPro" id="IPR036855">
    <property type="entry name" value="Znf_CCCH_sf"/>
</dbReference>
<protein>
    <recommendedName>
        <fullName evidence="6">C3H1-type domain-containing protein</fullName>
    </recommendedName>
</protein>
<keyword evidence="3 4" id="KW-0862">Zinc</keyword>
<evidence type="ECO:0000259" key="6">
    <source>
        <dbReference type="PROSITE" id="PS50103"/>
    </source>
</evidence>
<dbReference type="PROSITE" id="PS50103">
    <property type="entry name" value="ZF_C3H1"/>
    <property type="match status" value="2"/>
</dbReference>
<evidence type="ECO:0000256" key="4">
    <source>
        <dbReference type="PROSITE-ProRule" id="PRU00723"/>
    </source>
</evidence>
<keyword evidence="2 4" id="KW-0863">Zinc-finger</keyword>
<dbReference type="Pfam" id="PF25543">
    <property type="entry name" value="zf-CCCH_tandem"/>
    <property type="match status" value="1"/>
</dbReference>
<dbReference type="InterPro" id="IPR057654">
    <property type="entry name" value="Znf-CCCH_tandem"/>
</dbReference>
<dbReference type="Pfam" id="PF00642">
    <property type="entry name" value="zf-CCCH"/>
    <property type="match status" value="1"/>
</dbReference>
<evidence type="ECO:0000256" key="3">
    <source>
        <dbReference type="ARBA" id="ARBA00022833"/>
    </source>
</evidence>
<accession>A0A2V1E720</accession>
<sequence length="519" mass="57972">MLEDAKLDSLDTRLEQFKRNNSIAQSHLQSVLKEYGQLLEEYKALKHAKALDAVQAQHAASPDSVIPRNPYVLVLVDGNGYIFNDELIREKEEGGMRAARMLNDAVEGYVRDSLPKKVFQGSRIIVRIYADLTNLSVRLAKAKLCGNEKRSLAHFTAGFTRTINFFDFMDTLDEDGTRFKIRESFKLSAEDPACSHILYAACSDPSYLSQLVPYSGCRDKISLVQGADFNSAFHQFGLNVTQFPTIFRWSDLPTAGPSAKPSHPATERNDNTLNKGWASKTSQARFDLTTRNWRETSNHNVDDALLSGSDGVVLNSFEDEEKTADNYKTRICRYFQRGKCIRGDKCSFKHGSDDVGVTDIDQLSISSATKSYPSISTLLPTSQVPGFIPVNKDNQRLDVYVPRPSQSEWSAYSTHFQHKKPCNNLYLNGLCTNGEDCIYDHSPITPVIGRVLEYVVKTSPCPQRDACRSGTCVLGHVCQKEGCAGPGKGCRMKPKMHNMDLKLASMVPAEDEWSEEDDS</sequence>
<feature type="zinc finger region" description="C3H1-type" evidence="4">
    <location>
        <begin position="416"/>
        <end position="444"/>
    </location>
</feature>
<dbReference type="Gene3D" id="3.30.1370.210">
    <property type="match status" value="1"/>
</dbReference>
<dbReference type="SMART" id="SM00356">
    <property type="entry name" value="ZnF_C3H1"/>
    <property type="match status" value="2"/>
</dbReference>